<proteinExistence type="inferred from homology"/>
<keyword evidence="2 6" id="KW-0999">Mitochondrion inner membrane</keyword>
<comment type="subcellular location">
    <subcellularLocation>
        <location evidence="6">Mitochondrion inner membrane</location>
        <topology evidence="6">Peripheral membrane protein</topology>
        <orientation evidence="6">Matrix side</orientation>
    </subcellularLocation>
</comment>
<reference evidence="7 9" key="2">
    <citation type="journal article" date="2013" name="Nature">
        <title>Insights into bilaterian evolution from three spiralian genomes.</title>
        <authorList>
            <person name="Simakov O."/>
            <person name="Marletaz F."/>
            <person name="Cho S.J."/>
            <person name="Edsinger-Gonzales E."/>
            <person name="Havlak P."/>
            <person name="Hellsten U."/>
            <person name="Kuo D.H."/>
            <person name="Larsson T."/>
            <person name="Lv J."/>
            <person name="Arendt D."/>
            <person name="Savage R."/>
            <person name="Osoegawa K."/>
            <person name="de Jong P."/>
            <person name="Grimwood J."/>
            <person name="Chapman J.A."/>
            <person name="Shapiro H."/>
            <person name="Aerts A."/>
            <person name="Otillar R.P."/>
            <person name="Terry A.Y."/>
            <person name="Boore J.L."/>
            <person name="Grigoriev I.V."/>
            <person name="Lindberg D.R."/>
            <person name="Seaver E.C."/>
            <person name="Weisblat D.A."/>
            <person name="Putnam N.H."/>
            <person name="Rokhsar D.S."/>
        </authorList>
    </citation>
    <scope>NUCLEOTIDE SEQUENCE</scope>
</reference>
<comment type="catalytic activity">
    <reaction evidence="6">
        <text>a 4-hydroxy-3-methoxy-5-(all-trans-polyprenyl)benzoate + H(+) = a 2-methoxy-6-(all-trans-polyprenyl)phenol + CO2</text>
        <dbReference type="Rhea" id="RHEA:81179"/>
        <dbReference type="Rhea" id="RHEA-COMP:9551"/>
        <dbReference type="Rhea" id="RHEA-COMP:10931"/>
        <dbReference type="ChEBI" id="CHEBI:15378"/>
        <dbReference type="ChEBI" id="CHEBI:16526"/>
        <dbReference type="ChEBI" id="CHEBI:62731"/>
        <dbReference type="ChEBI" id="CHEBI:84443"/>
        <dbReference type="EC" id="4.1.1.130"/>
    </reaction>
</comment>
<dbReference type="EMBL" id="KB097106">
    <property type="protein sequence ID" value="ESN99528.1"/>
    <property type="molecule type" value="Genomic_DNA"/>
</dbReference>
<feature type="binding site" evidence="6">
    <location>
        <position position="165"/>
    </location>
    <ligand>
        <name>Zn(2+)</name>
        <dbReference type="ChEBI" id="CHEBI:29105"/>
    </ligand>
</feature>
<evidence type="ECO:0000313" key="8">
    <source>
        <dbReference type="EnsemblMetazoa" id="HelroP84100"/>
    </source>
</evidence>
<reference evidence="9" key="1">
    <citation type="submission" date="2012-12" db="EMBL/GenBank/DDBJ databases">
        <authorList>
            <person name="Hellsten U."/>
            <person name="Grimwood J."/>
            <person name="Chapman J.A."/>
            <person name="Shapiro H."/>
            <person name="Aerts A."/>
            <person name="Otillar R.P."/>
            <person name="Terry A.Y."/>
            <person name="Boore J.L."/>
            <person name="Simakov O."/>
            <person name="Marletaz F."/>
            <person name="Cho S.-J."/>
            <person name="Edsinger-Gonzales E."/>
            <person name="Havlak P."/>
            <person name="Kuo D.-H."/>
            <person name="Larsson T."/>
            <person name="Lv J."/>
            <person name="Arendt D."/>
            <person name="Savage R."/>
            <person name="Osoegawa K."/>
            <person name="de Jong P."/>
            <person name="Lindberg D.R."/>
            <person name="Seaver E.C."/>
            <person name="Weisblat D.A."/>
            <person name="Putnam N.H."/>
            <person name="Grigoriev I.V."/>
            <person name="Rokhsar D.S."/>
        </authorList>
    </citation>
    <scope>NUCLEOTIDE SEQUENCE</scope>
</reference>
<dbReference type="CTD" id="20216294"/>
<reference evidence="8" key="3">
    <citation type="submission" date="2015-06" db="UniProtKB">
        <authorList>
            <consortium name="EnsemblMetazoa"/>
        </authorList>
    </citation>
    <scope>IDENTIFICATION</scope>
</reference>
<protein>
    <recommendedName>
        <fullName evidence="6">Ubiquinone biosynthesis protein COQ4 homolog, mitochondrial</fullName>
    </recommendedName>
    <alternativeName>
        <fullName evidence="6">4-hydroxy-3-methoxy-5-polyprenylbenzoate decarboxylase</fullName>
        <ecNumber evidence="6">4.1.1.130</ecNumber>
    </alternativeName>
    <alternativeName>
        <fullName evidence="6">Coenzyme Q biosynthesis protein 4 homolog</fullName>
    </alternativeName>
</protein>
<dbReference type="GO" id="GO:0031314">
    <property type="term" value="C:extrinsic component of mitochondrial inner membrane"/>
    <property type="evidence" value="ECO:0007669"/>
    <property type="project" value="UniProtKB-UniRule"/>
</dbReference>
<dbReference type="HOGENOM" id="CLU_061241_1_1_1"/>
<dbReference type="GO" id="GO:0005739">
    <property type="term" value="C:mitochondrion"/>
    <property type="evidence" value="ECO:0000318"/>
    <property type="project" value="GO_Central"/>
</dbReference>
<evidence type="ECO:0000256" key="1">
    <source>
        <dbReference type="ARBA" id="ARBA00022688"/>
    </source>
</evidence>
<evidence type="ECO:0000256" key="2">
    <source>
        <dbReference type="ARBA" id="ARBA00022792"/>
    </source>
</evidence>
<dbReference type="GeneID" id="20216294"/>
<comment type="subunit">
    <text evidence="6">Component of a multi-subunit COQ enzyme complex.</text>
</comment>
<comment type="cofactor">
    <cofactor evidence="6">
        <name>Zn(2+)</name>
        <dbReference type="ChEBI" id="CHEBI:29105"/>
    </cofactor>
</comment>
<dbReference type="EC" id="4.1.1.130" evidence="6"/>
<comment type="similarity">
    <text evidence="6">Belongs to the COQ4 family.</text>
</comment>
<dbReference type="PANTHER" id="PTHR12922">
    <property type="entry name" value="UBIQUINONE BIOSYNTHESIS PROTEIN"/>
    <property type="match status" value="1"/>
</dbReference>
<dbReference type="OMA" id="YYERHFH"/>
<feature type="binding site" evidence="6">
    <location>
        <position position="150"/>
    </location>
    <ligand>
        <name>Zn(2+)</name>
        <dbReference type="ChEBI" id="CHEBI:29105"/>
    </ligand>
</feature>
<dbReference type="UniPathway" id="UPA00232"/>
<dbReference type="EMBL" id="AMQM01005804">
    <property type="status" value="NOT_ANNOTATED_CDS"/>
    <property type="molecule type" value="Genomic_DNA"/>
</dbReference>
<dbReference type="GO" id="GO:0008270">
    <property type="term" value="F:zinc ion binding"/>
    <property type="evidence" value="ECO:0007669"/>
    <property type="project" value="UniProtKB-UniRule"/>
</dbReference>
<evidence type="ECO:0000256" key="5">
    <source>
        <dbReference type="ARBA" id="ARBA00023239"/>
    </source>
</evidence>
<keyword evidence="4 6" id="KW-0472">Membrane</keyword>
<dbReference type="InParanoid" id="T1G5E7"/>
<keyword evidence="1 6" id="KW-0831">Ubiquinone biosynthesis</keyword>
<accession>T1G5E7</accession>
<dbReference type="Pfam" id="PF05019">
    <property type="entry name" value="Coq4"/>
    <property type="match status" value="1"/>
</dbReference>
<dbReference type="Proteomes" id="UP000015101">
    <property type="component" value="Unassembled WGS sequence"/>
</dbReference>
<dbReference type="KEGG" id="hro:HELRODRAFT_84100"/>
<evidence type="ECO:0000256" key="4">
    <source>
        <dbReference type="ARBA" id="ARBA00023136"/>
    </source>
</evidence>
<keyword evidence="6" id="KW-0862">Zinc</keyword>
<dbReference type="AlphaFoldDB" id="T1G5E7"/>
<dbReference type="OrthoDB" id="4249at2759"/>
<comment type="function">
    <text evidence="6">Lyase that catalyzes the C1-decarboxylation of 4-hydroxy-3-methoxy-5-(all-trans-polyprenyl)benzoic acid into 2-methoxy-6-(all-trans-polyprenyl)phenol during ubiquinone biosynthesis.</text>
</comment>
<keyword evidence="3 6" id="KW-0496">Mitochondrion</keyword>
<gene>
    <name evidence="8" type="primary">20216294</name>
    <name evidence="7" type="ORF">HELRODRAFT_84100</name>
</gene>
<comment type="pathway">
    <text evidence="6">Cofactor biosynthesis; ubiquinone biosynthesis.</text>
</comment>
<sequence>MNEATLPRHLSSSSASNIGYDVLYPGHIPTNTFQKFLLAFGSSAITLFNPSRGDMLALFGETSGACALQRMKKRMEQDEEGRLILREKPVINTGTVDLNKLKELSDGTFGRVYHDWLKPNQAHPDERLPVQFVDDAELAYVMQRYREIHDITHVILGMNTNMIGEVTVKLFEGIQTGLPMCVTGGIFGTWRLGPKHMKLYFDTHFKYAIKQGFNAKSFMNVYFEKYWEMNIDELRSLLNVDKPPYTPKKKNIYYQKSN</sequence>
<dbReference type="EnsemblMetazoa" id="HelroT84100">
    <property type="protein sequence ID" value="HelroP84100"/>
    <property type="gene ID" value="HelroG84100"/>
</dbReference>
<dbReference type="RefSeq" id="XP_009022247.1">
    <property type="nucleotide sequence ID" value="XM_009023999.1"/>
</dbReference>
<evidence type="ECO:0000313" key="9">
    <source>
        <dbReference type="Proteomes" id="UP000015101"/>
    </source>
</evidence>
<dbReference type="PANTHER" id="PTHR12922:SF7">
    <property type="entry name" value="UBIQUINONE BIOSYNTHESIS PROTEIN COQ4 HOMOLOG, MITOCHONDRIAL"/>
    <property type="match status" value="1"/>
</dbReference>
<keyword evidence="5 6" id="KW-0456">Lyase</keyword>
<evidence type="ECO:0000256" key="6">
    <source>
        <dbReference type="HAMAP-Rule" id="MF_03111"/>
    </source>
</evidence>
<dbReference type="GO" id="GO:0120539">
    <property type="term" value="F:4-hydroxy-3-methoxy-5-polyprenylbenzoate decarboxylase activity"/>
    <property type="evidence" value="ECO:0007669"/>
    <property type="project" value="UniProtKB-EC"/>
</dbReference>
<keyword evidence="9" id="KW-1185">Reference proteome</keyword>
<keyword evidence="6" id="KW-0479">Metal-binding</keyword>
<feature type="binding site" evidence="6">
    <location>
        <position position="149"/>
    </location>
    <ligand>
        <name>Zn(2+)</name>
        <dbReference type="ChEBI" id="CHEBI:29105"/>
    </ligand>
</feature>
<dbReference type="InterPro" id="IPR027540">
    <property type="entry name" value="Coq4_euk"/>
</dbReference>
<evidence type="ECO:0000256" key="3">
    <source>
        <dbReference type="ARBA" id="ARBA00023128"/>
    </source>
</evidence>
<evidence type="ECO:0000313" key="7">
    <source>
        <dbReference type="EMBL" id="ESN99528.1"/>
    </source>
</evidence>
<dbReference type="eggNOG" id="KOG3244">
    <property type="taxonomic scope" value="Eukaryota"/>
</dbReference>
<dbReference type="FunCoup" id="T1G5E7">
    <property type="interactions" value="631"/>
</dbReference>
<dbReference type="HAMAP" id="MF_03111">
    <property type="entry name" value="Coq4"/>
    <property type="match status" value="1"/>
</dbReference>
<feature type="binding site" evidence="6">
    <location>
        <position position="153"/>
    </location>
    <ligand>
        <name>Zn(2+)</name>
        <dbReference type="ChEBI" id="CHEBI:29105"/>
    </ligand>
</feature>
<organism evidence="8 9">
    <name type="scientific">Helobdella robusta</name>
    <name type="common">Californian leech</name>
    <dbReference type="NCBI Taxonomy" id="6412"/>
    <lineage>
        <taxon>Eukaryota</taxon>
        <taxon>Metazoa</taxon>
        <taxon>Spiralia</taxon>
        <taxon>Lophotrochozoa</taxon>
        <taxon>Annelida</taxon>
        <taxon>Clitellata</taxon>
        <taxon>Hirudinea</taxon>
        <taxon>Rhynchobdellida</taxon>
        <taxon>Glossiphoniidae</taxon>
        <taxon>Helobdella</taxon>
    </lineage>
</organism>
<dbReference type="InterPro" id="IPR007715">
    <property type="entry name" value="Coq4"/>
</dbReference>
<name>T1G5E7_HELRO</name>
<dbReference type="STRING" id="6412.T1G5E7"/>